<accession>F5XQF1</accession>
<evidence type="ECO:0000313" key="2">
    <source>
        <dbReference type="EMBL" id="BAK34451.1"/>
    </source>
</evidence>
<proteinExistence type="predicted"/>
<sequence>MSGSAAEFYVGDIPGGDEPPPDFTVATDAEIRAGLASWTSEFRVVHASFV</sequence>
<dbReference type="AlphaFoldDB" id="F5XQF1"/>
<dbReference type="HOGENOM" id="CLU_3119860_0_0_11"/>
<protein>
    <submittedName>
        <fullName evidence="2">Uncharacterized protein</fullName>
    </submittedName>
</protein>
<gene>
    <name evidence="2" type="ordered locus">MLP_14370</name>
</gene>
<evidence type="ECO:0000313" key="3">
    <source>
        <dbReference type="Proteomes" id="UP000007947"/>
    </source>
</evidence>
<dbReference type="eggNOG" id="ENOG502ZTSS">
    <property type="taxonomic scope" value="Bacteria"/>
</dbReference>
<dbReference type="EMBL" id="AP012204">
    <property type="protein sequence ID" value="BAK34451.1"/>
    <property type="molecule type" value="Genomic_DNA"/>
</dbReference>
<feature type="region of interest" description="Disordered" evidence="1">
    <location>
        <begin position="1"/>
        <end position="21"/>
    </location>
</feature>
<organism evidence="2 3">
    <name type="scientific">Microlunatus phosphovorus (strain ATCC 700054 / DSM 10555 / JCM 9379 / NBRC 101784 / NCIMB 13414 / VKM Ac-1990 / NM-1)</name>
    <dbReference type="NCBI Taxonomy" id="1032480"/>
    <lineage>
        <taxon>Bacteria</taxon>
        <taxon>Bacillati</taxon>
        <taxon>Actinomycetota</taxon>
        <taxon>Actinomycetes</taxon>
        <taxon>Propionibacteriales</taxon>
        <taxon>Propionibacteriaceae</taxon>
        <taxon>Microlunatus</taxon>
    </lineage>
</organism>
<evidence type="ECO:0000256" key="1">
    <source>
        <dbReference type="SAM" id="MobiDB-lite"/>
    </source>
</evidence>
<dbReference type="KEGG" id="mph:MLP_14370"/>
<dbReference type="Proteomes" id="UP000007947">
    <property type="component" value="Chromosome"/>
</dbReference>
<keyword evidence="3" id="KW-1185">Reference proteome</keyword>
<name>F5XQF1_MICPN</name>
<reference evidence="2 3" key="1">
    <citation type="submission" date="2011-05" db="EMBL/GenBank/DDBJ databases">
        <title>Whole genome sequence of Microlunatus phosphovorus NM-1.</title>
        <authorList>
            <person name="Hosoyama A."/>
            <person name="Sasaki K."/>
            <person name="Harada T."/>
            <person name="Igarashi R."/>
            <person name="Kawakoshi A."/>
            <person name="Sasagawa M."/>
            <person name="Fukada J."/>
            <person name="Nakamura S."/>
            <person name="Katano Y."/>
            <person name="Hanada S."/>
            <person name="Kamagata Y."/>
            <person name="Nakamura N."/>
            <person name="Yamazaki S."/>
            <person name="Fujita N."/>
        </authorList>
    </citation>
    <scope>NUCLEOTIDE SEQUENCE [LARGE SCALE GENOMIC DNA]</scope>
    <source>
        <strain evidence="3">ATCC 700054 / DSM 10555 / JCM 9379 / NBRC 101784 / NCIMB 13414 / VKM Ac-1990 / NM-1</strain>
    </source>
</reference>